<name>A0A6J5P3Y7_9CAUD</name>
<reference evidence="1" key="1">
    <citation type="submission" date="2020-04" db="EMBL/GenBank/DDBJ databases">
        <authorList>
            <person name="Chiriac C."/>
            <person name="Salcher M."/>
            <person name="Ghai R."/>
            <person name="Kavagutti S V."/>
        </authorList>
    </citation>
    <scope>NUCLEOTIDE SEQUENCE</scope>
</reference>
<evidence type="ECO:0000313" key="1">
    <source>
        <dbReference type="EMBL" id="CAB4162204.1"/>
    </source>
</evidence>
<dbReference type="EMBL" id="LR796738">
    <property type="protein sequence ID" value="CAB4162204.1"/>
    <property type="molecule type" value="Genomic_DNA"/>
</dbReference>
<protein>
    <submittedName>
        <fullName evidence="1">Uncharacterized protein</fullName>
    </submittedName>
</protein>
<gene>
    <name evidence="1" type="ORF">UFOVP783_24</name>
</gene>
<proteinExistence type="predicted"/>
<accession>A0A6J5P3Y7</accession>
<organism evidence="1">
    <name type="scientific">uncultured Caudovirales phage</name>
    <dbReference type="NCBI Taxonomy" id="2100421"/>
    <lineage>
        <taxon>Viruses</taxon>
        <taxon>Duplodnaviria</taxon>
        <taxon>Heunggongvirae</taxon>
        <taxon>Uroviricota</taxon>
        <taxon>Caudoviricetes</taxon>
        <taxon>Peduoviridae</taxon>
        <taxon>Maltschvirus</taxon>
        <taxon>Maltschvirus maltsch</taxon>
    </lineage>
</organism>
<sequence>MTPSKIKRIKYHLDIALALAGHLVPRDIAETVQWLQAEGDRETFATGIEVLVSRVGPRVVRRLSDEGARPEAVSAFLSLAKDEPLAHAMATLAVENRIAAAAERKKATATPTA</sequence>